<evidence type="ECO:0000313" key="5">
    <source>
        <dbReference type="EMBL" id="KAK7054626.1"/>
    </source>
</evidence>
<evidence type="ECO:0000256" key="2">
    <source>
        <dbReference type="SAM" id="SignalP"/>
    </source>
</evidence>
<name>A0AAW0DQ22_9AGAR</name>
<dbReference type="InterPro" id="IPR015202">
    <property type="entry name" value="GO-like_E_set"/>
</dbReference>
<dbReference type="Gene3D" id="2.60.120.260">
    <property type="entry name" value="Galactose-binding domain-like"/>
    <property type="match status" value="1"/>
</dbReference>
<dbReference type="Gene3D" id="2.60.40.10">
    <property type="entry name" value="Immunoglobulins"/>
    <property type="match status" value="1"/>
</dbReference>
<dbReference type="SUPFAM" id="SSF50965">
    <property type="entry name" value="Galactose oxidase, central domain"/>
    <property type="match status" value="1"/>
</dbReference>
<keyword evidence="1 2" id="KW-0732">Signal</keyword>
<evidence type="ECO:0000256" key="1">
    <source>
        <dbReference type="ARBA" id="ARBA00022729"/>
    </source>
</evidence>
<dbReference type="InterPro" id="IPR037293">
    <property type="entry name" value="Gal_Oxidase_central_sf"/>
</dbReference>
<dbReference type="PANTHER" id="PTHR32208">
    <property type="entry name" value="SECRETED PROTEIN-RELATED"/>
    <property type="match status" value="1"/>
</dbReference>
<comment type="caution">
    <text evidence="5">The sequence shown here is derived from an EMBL/GenBank/DDBJ whole genome shotgun (WGS) entry which is preliminary data.</text>
</comment>
<dbReference type="InterPro" id="IPR013783">
    <property type="entry name" value="Ig-like_fold"/>
</dbReference>
<feature type="signal peptide" evidence="2">
    <location>
        <begin position="1"/>
        <end position="23"/>
    </location>
</feature>
<feature type="domain" description="Glyoxal oxidase N-terminal" evidence="3">
    <location>
        <begin position="209"/>
        <end position="548"/>
    </location>
</feature>
<dbReference type="Proteomes" id="UP001383192">
    <property type="component" value="Unassembled WGS sequence"/>
</dbReference>
<dbReference type="Pfam" id="PF09118">
    <property type="entry name" value="GO-like_E_set"/>
    <property type="match status" value="1"/>
</dbReference>
<dbReference type="InterPro" id="IPR009880">
    <property type="entry name" value="Glyoxal_oxidase_N"/>
</dbReference>
<evidence type="ECO:0008006" key="7">
    <source>
        <dbReference type="Google" id="ProtNLM"/>
    </source>
</evidence>
<evidence type="ECO:0000259" key="3">
    <source>
        <dbReference type="Pfam" id="PF07250"/>
    </source>
</evidence>
<dbReference type="PANTHER" id="PTHR32208:SF96">
    <property type="entry name" value="GLYOXAL OXIDASE"/>
    <property type="match status" value="1"/>
</dbReference>
<sequence>MALMRRTSLISILILFTIKLALAAESAWNGHTTPDSIRPAQFTPYYVAPGGWHESFNPQYSFSSKHATVQPGAAASFHFYGRRLECYGSRDNRHGLATVYINGSLVDSINNWDPSPIERAGQCILVVDGLRAGRHHVKIVNQSTKQKPMLLDLDACVVTPLHTPSSSGLDFIAFDYQTEGRMDSHAEGFNGRGSDAVEHNPLTIDGHPAWAAQYNLRTHEVFPLRLRSNSFCAGSSYLGNGTLINVGGNPVVEDHTSAADFGDINGLQAIRILNCDSKDSQCEFYENHDRVRMASPRWYNTVVRISDGSAMIIGGSKRGGWINNATVNNPTIEYFPPKAIHGSNGSPIHMPFLHETIGSNLFPHAFSLPDGRVFVAANQDAMIYDWRVHTELRLPRLPNGVRVSYPMAGTAVLLPLSPANGYTPEVLICGGSAIDDKRASFDISAQEPASTQCAQARLMPDAVLLPTGEVLIVNGAGSGISGYGNVRDQVGTSNAANPNLSPKAVSPVSITASRLLTPRGDIMIAGSNPNLDRSEVADPPINLKVNQFLRYAQPVRVSLGDCKADAKVEVSRKGDQLEIMAPPDNGVYPPGPGFIHVMCDDVPSEGYRVMLGDGREPPVDEAAIAGALKSKV</sequence>
<feature type="chain" id="PRO_5043418285" description="Copper radical oxidase" evidence="2">
    <location>
        <begin position="24"/>
        <end position="632"/>
    </location>
</feature>
<proteinExistence type="predicted"/>
<evidence type="ECO:0000259" key="4">
    <source>
        <dbReference type="Pfam" id="PF09118"/>
    </source>
</evidence>
<dbReference type="Gene3D" id="2.130.10.80">
    <property type="entry name" value="Galactose oxidase/kelch, beta-propeller"/>
    <property type="match status" value="1"/>
</dbReference>
<organism evidence="5 6">
    <name type="scientific">Paramarasmius palmivorus</name>
    <dbReference type="NCBI Taxonomy" id="297713"/>
    <lineage>
        <taxon>Eukaryota</taxon>
        <taxon>Fungi</taxon>
        <taxon>Dikarya</taxon>
        <taxon>Basidiomycota</taxon>
        <taxon>Agaricomycotina</taxon>
        <taxon>Agaricomycetes</taxon>
        <taxon>Agaricomycetidae</taxon>
        <taxon>Agaricales</taxon>
        <taxon>Marasmiineae</taxon>
        <taxon>Marasmiaceae</taxon>
        <taxon>Paramarasmius</taxon>
    </lineage>
</organism>
<keyword evidence="6" id="KW-1185">Reference proteome</keyword>
<protein>
    <recommendedName>
        <fullName evidence="7">Copper radical oxidase</fullName>
    </recommendedName>
</protein>
<dbReference type="Pfam" id="PF07250">
    <property type="entry name" value="Glyoxal_oxid_N"/>
    <property type="match status" value="1"/>
</dbReference>
<reference evidence="5 6" key="1">
    <citation type="submission" date="2024-01" db="EMBL/GenBank/DDBJ databases">
        <title>A draft genome for a cacao thread blight-causing isolate of Paramarasmius palmivorus.</title>
        <authorList>
            <person name="Baruah I.K."/>
            <person name="Bukari Y."/>
            <person name="Amoako-Attah I."/>
            <person name="Meinhardt L.W."/>
            <person name="Bailey B.A."/>
            <person name="Cohen S.P."/>
        </authorList>
    </citation>
    <scope>NUCLEOTIDE SEQUENCE [LARGE SCALE GENOMIC DNA]</scope>
    <source>
        <strain evidence="5 6">GH-12</strain>
    </source>
</reference>
<dbReference type="AlphaFoldDB" id="A0AAW0DQ22"/>
<gene>
    <name evidence="5" type="ORF">VNI00_003089</name>
</gene>
<accession>A0AAW0DQ22</accession>
<dbReference type="InterPro" id="IPR011043">
    <property type="entry name" value="Gal_Oxase/kelch_b-propeller"/>
</dbReference>
<evidence type="ECO:0000313" key="6">
    <source>
        <dbReference type="Proteomes" id="UP001383192"/>
    </source>
</evidence>
<feature type="domain" description="Galactose oxidase-like Early set" evidence="4">
    <location>
        <begin position="571"/>
        <end position="610"/>
    </location>
</feature>
<dbReference type="EMBL" id="JAYKXP010000008">
    <property type="protein sequence ID" value="KAK7054626.1"/>
    <property type="molecule type" value="Genomic_DNA"/>
</dbReference>